<dbReference type="PANTHER" id="PTHR31285">
    <property type="entry name" value="NICOTINAMIDE MONONUCLEOTIDE ADENYLYLTRANSFERASE"/>
    <property type="match status" value="1"/>
</dbReference>
<keyword evidence="2" id="KW-1185">Reference proteome</keyword>
<evidence type="ECO:0000313" key="1">
    <source>
        <dbReference type="EMBL" id="MDZ8119832.1"/>
    </source>
</evidence>
<reference evidence="1 2" key="1">
    <citation type="journal article" date="2024" name="Appl. Environ. Microbiol.">
        <title>Pontiella agarivorans sp. nov., a novel marine anaerobic bacterium capable of degrading macroalgal polysaccharides and fixing nitrogen.</title>
        <authorList>
            <person name="Liu N."/>
            <person name="Kivenson V."/>
            <person name="Peng X."/>
            <person name="Cui Z."/>
            <person name="Lankiewicz T.S."/>
            <person name="Gosselin K.M."/>
            <person name="English C.J."/>
            <person name="Blair E.M."/>
            <person name="O'Malley M.A."/>
            <person name="Valentine D.L."/>
        </authorList>
    </citation>
    <scope>NUCLEOTIDE SEQUENCE [LARGE SCALE GENOMIC DNA]</scope>
    <source>
        <strain evidence="1 2">NLcol2</strain>
    </source>
</reference>
<dbReference type="Proteomes" id="UP001290861">
    <property type="component" value="Unassembled WGS sequence"/>
</dbReference>
<dbReference type="PANTHER" id="PTHR31285:SF0">
    <property type="entry name" value="NICOTINAMIDE MONONUCLEOTIDE ADENYLYLTRANSFERASE"/>
    <property type="match status" value="1"/>
</dbReference>
<protein>
    <submittedName>
        <fullName evidence="1">CinA family protein</fullName>
    </submittedName>
</protein>
<accession>A0ABU5N056</accession>
<dbReference type="InterPro" id="IPR036653">
    <property type="entry name" value="CinA-like_C"/>
</dbReference>
<dbReference type="EMBL" id="JARVCO010000012">
    <property type="protein sequence ID" value="MDZ8119832.1"/>
    <property type="molecule type" value="Genomic_DNA"/>
</dbReference>
<gene>
    <name evidence="1" type="ORF">P9H32_14475</name>
</gene>
<name>A0ABU5N056_9BACT</name>
<proteinExistence type="predicted"/>
<evidence type="ECO:0000313" key="2">
    <source>
        <dbReference type="Proteomes" id="UP001290861"/>
    </source>
</evidence>
<comment type="caution">
    <text evidence="1">The sequence shown here is derived from an EMBL/GenBank/DDBJ whole genome shotgun (WGS) entry which is preliminary data.</text>
</comment>
<dbReference type="SUPFAM" id="SSF142433">
    <property type="entry name" value="CinA-like"/>
    <property type="match status" value="1"/>
</dbReference>
<dbReference type="Gene3D" id="3.90.950.20">
    <property type="entry name" value="CinA-like"/>
    <property type="match status" value="1"/>
</dbReference>
<organism evidence="1 2">
    <name type="scientific">Pontiella agarivorans</name>
    <dbReference type="NCBI Taxonomy" id="3038953"/>
    <lineage>
        <taxon>Bacteria</taxon>
        <taxon>Pseudomonadati</taxon>
        <taxon>Kiritimatiellota</taxon>
        <taxon>Kiritimatiellia</taxon>
        <taxon>Kiritimatiellales</taxon>
        <taxon>Pontiellaceae</taxon>
        <taxon>Pontiella</taxon>
    </lineage>
</organism>
<sequence length="151" mass="16129">MIGNKTIERIQASGFRSVWAVTGGGIAAVHAMLVHPGASRFVLDVRIPYSAEALEKFLGDKPVSACSEAAARLMAAKALESGTLGVACTAALQTNRARKGADRAYICIQSLEKTVCKRIDLEPGTRAEQDTTLSEILLTLLADFVGEHDER</sequence>